<accession>A0ABW4DY12</accession>
<feature type="transmembrane region" description="Helical" evidence="3">
    <location>
        <begin position="267"/>
        <end position="292"/>
    </location>
</feature>
<feature type="coiled-coil region" evidence="1">
    <location>
        <begin position="537"/>
        <end position="564"/>
    </location>
</feature>
<protein>
    <submittedName>
        <fullName evidence="4">Uncharacterized protein</fullName>
    </submittedName>
</protein>
<evidence type="ECO:0000313" key="4">
    <source>
        <dbReference type="EMBL" id="MFD1481598.1"/>
    </source>
</evidence>
<reference evidence="5" key="1">
    <citation type="journal article" date="2019" name="Int. J. Syst. Evol. Microbiol.">
        <title>The Global Catalogue of Microorganisms (GCM) 10K type strain sequencing project: providing services to taxonomists for standard genome sequencing and annotation.</title>
        <authorList>
            <consortium name="The Broad Institute Genomics Platform"/>
            <consortium name="The Broad Institute Genome Sequencing Center for Infectious Disease"/>
            <person name="Wu L."/>
            <person name="Ma J."/>
        </authorList>
    </citation>
    <scope>NUCLEOTIDE SEQUENCE [LARGE SCALE GENOMIC DNA]</scope>
    <source>
        <strain evidence="5">CCM 8875</strain>
    </source>
</reference>
<keyword evidence="5" id="KW-1185">Reference proteome</keyword>
<comment type="caution">
    <text evidence="4">The sequence shown here is derived from an EMBL/GenBank/DDBJ whole genome shotgun (WGS) entry which is preliminary data.</text>
</comment>
<proteinExistence type="predicted"/>
<keyword evidence="3" id="KW-0472">Membrane</keyword>
<gene>
    <name evidence="4" type="ORF">ACFQ5P_09850</name>
</gene>
<evidence type="ECO:0000256" key="2">
    <source>
        <dbReference type="SAM" id="MobiDB-lite"/>
    </source>
</evidence>
<name>A0ABW4DY12_9RHOB</name>
<dbReference type="RefSeq" id="WP_131572904.1">
    <property type="nucleotide sequence ID" value="NZ_CBCSAJ010000004.1"/>
</dbReference>
<sequence>MSASVIGALRVNLGLDSAQFNKGLGASQSRMSKFAARAGTVAFGLAATMKTAFVSMGLSAINAGSEIQRLAQLTNTAPAQFQGWAAGASSVGIEQEKLADILKDTNDRIGDFVQTGGGPMADFFEKIAPKVGVTAASFRDLSGADALQLYVSSLEKANVNQQDFTFYMEAMASDSTLLLPLLKNGGVAMSEYADRAQRMGAIMSGPMLSSLKEGKTALADMRMAIDGMRNTIGTLAVPAIKALAAAIGAAAIFFHTHADTIATVMRTLAGVALVLAATFATRYAVALGVTAVRAMMSAATQSIALEMALGAQSRAAAAASVATKALSGAIGMLRRAMISTGIGALVVAAGYLVGKFVELIQKTGGFGSALQALGTLAGLVWDGIGESAKAIPPALNGVWTLVKADFLLLLSSLSDLWVGFLDSILADFGKIEMLGWGEGDNKVMWSIDNPAADGLRDARDSAEAFSADLQERGAETAAAMGESFSHAGTIVKDAFAPVAAAWAALQGEVEEGVDVPPDAGTGLDNLGDAAEGAGGKAKEATEQLTELQRVMKELRAEDAKMRATMNMTEVAAKVWENQRAAGVSAGSVTGQEIEALTRQIDSMEQLKSATEDWRDTLSSSFSQLVQGAQSLGDALTSLISKFADMLLTQGFNTLWDSSGMGQMFSGAMGAVGIGANANGTRSWEGGLSKVHERGGEIMNLPRGTQVIPHDLSKRMVRAQSERETVHVTASFDAEAQPIIKSVIHSAARGAANQAVQGASRASADARYSRDGH</sequence>
<evidence type="ECO:0000256" key="1">
    <source>
        <dbReference type="SAM" id="Coils"/>
    </source>
</evidence>
<evidence type="ECO:0000313" key="5">
    <source>
        <dbReference type="Proteomes" id="UP001597302"/>
    </source>
</evidence>
<keyword evidence="1" id="KW-0175">Coiled coil</keyword>
<feature type="transmembrane region" description="Helical" evidence="3">
    <location>
        <begin position="231"/>
        <end position="255"/>
    </location>
</feature>
<keyword evidence="3" id="KW-1133">Transmembrane helix</keyword>
<dbReference type="Proteomes" id="UP001597302">
    <property type="component" value="Unassembled WGS sequence"/>
</dbReference>
<feature type="region of interest" description="Disordered" evidence="2">
    <location>
        <begin position="753"/>
        <end position="772"/>
    </location>
</feature>
<organism evidence="4 5">
    <name type="scientific">Paracoccus nototheniae</name>
    <dbReference type="NCBI Taxonomy" id="2489002"/>
    <lineage>
        <taxon>Bacteria</taxon>
        <taxon>Pseudomonadati</taxon>
        <taxon>Pseudomonadota</taxon>
        <taxon>Alphaproteobacteria</taxon>
        <taxon>Rhodobacterales</taxon>
        <taxon>Paracoccaceae</taxon>
        <taxon>Paracoccus</taxon>
    </lineage>
</organism>
<keyword evidence="3" id="KW-0812">Transmembrane</keyword>
<feature type="transmembrane region" description="Helical" evidence="3">
    <location>
        <begin position="336"/>
        <end position="354"/>
    </location>
</feature>
<evidence type="ECO:0000256" key="3">
    <source>
        <dbReference type="SAM" id="Phobius"/>
    </source>
</evidence>
<dbReference type="EMBL" id="JBHTOQ010000022">
    <property type="protein sequence ID" value="MFD1481598.1"/>
    <property type="molecule type" value="Genomic_DNA"/>
</dbReference>